<keyword evidence="1" id="KW-0677">Repeat</keyword>
<dbReference type="AlphaFoldDB" id="A0AAW1LIP0"/>
<dbReference type="Gene3D" id="1.25.40.10">
    <property type="entry name" value="Tetratricopeptide repeat domain"/>
    <property type="match status" value="2"/>
</dbReference>
<name>A0AAW1LIP0_SAPOF</name>
<dbReference type="PANTHER" id="PTHR46862:SF2">
    <property type="entry name" value="OS02G0611400 PROTEIN"/>
    <property type="match status" value="1"/>
</dbReference>
<sequence length="703" mass="78531">MNLRHLLRRHHPFTTALSSLTTTTTTAAASTISNHTFSNLNYLNYTITKPFHSSPPLSLSSAAATTNTAVEESEDDAAMNEFLARFVHSMRSKLTDSYPNCDKPTIDAMLVVVVDKLVTEMDRNGGTFDAGAASAATDEFGNEELTKTMWEVSNTVFHEMEREKKKEKLNKYLQSEEVKTMARFASEIGVRGDMLREMRFKWAKEVMEDAEFYAELKELKESAAVEGANDDTEGGGDGGGVSGGPKEALPKRHGKINYKLYGLDMSGEKWREVAEKVHEVEEVVWPSEAKAITGKCKLVTEKIVGLGADEDEGKVSELIKEWVELLQPSKVDWVALLENVKARDYSVYLKMAERVLDEPTFQSDIRDYSLLIDAHAKERRTEDVERLLKKMSEKGLAPDVLTLTALLHLYSKTDNLDQAKEAFEALKSQGFKPDMEIYNSMIMAYVNAGHAKSAEKLIREMEVRDLKPAEEIYMSLLQAFARRADIDGAQGIVTSMRFAGFQPTAESCTLLIQASAKSGDPIKARDNFELMMDLGYKPDDKSTSMLISAYEKKNELDKALSLLLQLEKDGFEPGILTYCVLVDWLGKLQLIDEAEQILAKIAQLGEAPPFKIQVSLCDMYARAGIEKKTLQALGVLEAKKDLLEHTDFERIIQSLLNGGFVNEARRIRDLMETQGLAPSEILKVSFAGTEFRRSSTNNRPGTK</sequence>
<feature type="repeat" description="PPR" evidence="2">
    <location>
        <begin position="399"/>
        <end position="433"/>
    </location>
</feature>
<proteinExistence type="predicted"/>
<reference evidence="4" key="1">
    <citation type="submission" date="2024-03" db="EMBL/GenBank/DDBJ databases">
        <title>WGS assembly of Saponaria officinalis var. Norfolk2.</title>
        <authorList>
            <person name="Jenkins J."/>
            <person name="Shu S."/>
            <person name="Grimwood J."/>
            <person name="Barry K."/>
            <person name="Goodstein D."/>
            <person name="Schmutz J."/>
            <person name="Leebens-Mack J."/>
            <person name="Osbourn A."/>
        </authorList>
    </citation>
    <scope>NUCLEOTIDE SEQUENCE [LARGE SCALE GENOMIC DNA]</scope>
    <source>
        <strain evidence="4">JIC</strain>
    </source>
</reference>
<evidence type="ECO:0000313" key="5">
    <source>
        <dbReference type="Proteomes" id="UP001443914"/>
    </source>
</evidence>
<keyword evidence="5" id="KW-1185">Reference proteome</keyword>
<evidence type="ECO:0000256" key="3">
    <source>
        <dbReference type="SAM" id="MobiDB-lite"/>
    </source>
</evidence>
<feature type="repeat" description="PPR" evidence="2">
    <location>
        <begin position="434"/>
        <end position="468"/>
    </location>
</feature>
<comment type="caution">
    <text evidence="4">The sequence shown here is derived from an EMBL/GenBank/DDBJ whole genome shotgun (WGS) entry which is preliminary data.</text>
</comment>
<dbReference type="Proteomes" id="UP001443914">
    <property type="component" value="Unassembled WGS sequence"/>
</dbReference>
<dbReference type="PANTHER" id="PTHR46862">
    <property type="entry name" value="OS07G0661900 PROTEIN"/>
    <property type="match status" value="1"/>
</dbReference>
<accession>A0AAW1LIP0</accession>
<evidence type="ECO:0008006" key="6">
    <source>
        <dbReference type="Google" id="ProtNLM"/>
    </source>
</evidence>
<dbReference type="SUPFAM" id="SSF81901">
    <property type="entry name" value="HCP-like"/>
    <property type="match status" value="1"/>
</dbReference>
<feature type="repeat" description="PPR" evidence="2">
    <location>
        <begin position="364"/>
        <end position="398"/>
    </location>
</feature>
<dbReference type="InterPro" id="IPR011990">
    <property type="entry name" value="TPR-like_helical_dom_sf"/>
</dbReference>
<dbReference type="PROSITE" id="PS51375">
    <property type="entry name" value="PPR"/>
    <property type="match status" value="5"/>
</dbReference>
<feature type="repeat" description="PPR" evidence="2">
    <location>
        <begin position="504"/>
        <end position="538"/>
    </location>
</feature>
<gene>
    <name evidence="4" type="ORF">RND81_04G045000</name>
</gene>
<evidence type="ECO:0000256" key="2">
    <source>
        <dbReference type="PROSITE-ProRule" id="PRU00708"/>
    </source>
</evidence>
<feature type="repeat" description="PPR" evidence="2">
    <location>
        <begin position="539"/>
        <end position="573"/>
    </location>
</feature>
<dbReference type="Pfam" id="PF13812">
    <property type="entry name" value="PPR_3"/>
    <property type="match status" value="2"/>
</dbReference>
<evidence type="ECO:0000313" key="4">
    <source>
        <dbReference type="EMBL" id="KAK9733121.1"/>
    </source>
</evidence>
<dbReference type="InterPro" id="IPR002885">
    <property type="entry name" value="PPR_rpt"/>
</dbReference>
<evidence type="ECO:0000256" key="1">
    <source>
        <dbReference type="ARBA" id="ARBA00022737"/>
    </source>
</evidence>
<dbReference type="NCBIfam" id="TIGR00756">
    <property type="entry name" value="PPR"/>
    <property type="match status" value="4"/>
</dbReference>
<dbReference type="EMBL" id="JBDFQZ010000004">
    <property type="protein sequence ID" value="KAK9733121.1"/>
    <property type="molecule type" value="Genomic_DNA"/>
</dbReference>
<feature type="region of interest" description="Disordered" evidence="3">
    <location>
        <begin position="224"/>
        <end position="250"/>
    </location>
</feature>
<protein>
    <recommendedName>
        <fullName evidence="6">Pentacotripeptide-repeat region of PRORP domain-containing protein</fullName>
    </recommendedName>
</protein>
<organism evidence="4 5">
    <name type="scientific">Saponaria officinalis</name>
    <name type="common">Common soapwort</name>
    <name type="synonym">Lychnis saponaria</name>
    <dbReference type="NCBI Taxonomy" id="3572"/>
    <lineage>
        <taxon>Eukaryota</taxon>
        <taxon>Viridiplantae</taxon>
        <taxon>Streptophyta</taxon>
        <taxon>Embryophyta</taxon>
        <taxon>Tracheophyta</taxon>
        <taxon>Spermatophyta</taxon>
        <taxon>Magnoliopsida</taxon>
        <taxon>eudicotyledons</taxon>
        <taxon>Gunneridae</taxon>
        <taxon>Pentapetalae</taxon>
        <taxon>Caryophyllales</taxon>
        <taxon>Caryophyllaceae</taxon>
        <taxon>Caryophylleae</taxon>
        <taxon>Saponaria</taxon>
    </lineage>
</organism>
<dbReference type="Pfam" id="PF01535">
    <property type="entry name" value="PPR"/>
    <property type="match status" value="1"/>
</dbReference>